<sequence>MSAADTPAKRAPEEVAFDPNHEMYWAPALCRLLHYRHGAVVAGFVEVGMLSMVVATIISWHFQNGLTNVVLAWSLLFVLVGACVTTIIMIIGIFREKPSYFGPELMFLQFEMMLLLIGAAVSIASMSFGIEVTHYLFSIFVSVHQMEDNFGPIWPFNVALLSFSGAAAALWSHILVKGCQDYLLDKQYFEAIENNKIEMKRPM</sequence>
<evidence type="ECO:0000256" key="1">
    <source>
        <dbReference type="SAM" id="Phobius"/>
    </source>
</evidence>
<keyword evidence="3" id="KW-1185">Reference proteome</keyword>
<feature type="transmembrane region" description="Helical" evidence="1">
    <location>
        <begin position="39"/>
        <end position="58"/>
    </location>
</feature>
<proteinExistence type="predicted"/>
<dbReference type="Proteomes" id="UP001175271">
    <property type="component" value="Unassembled WGS sequence"/>
</dbReference>
<protein>
    <submittedName>
        <fullName evidence="2">Uncharacterized protein</fullName>
    </submittedName>
</protein>
<accession>A0AA39IIK9</accession>
<dbReference type="EMBL" id="JAUCMV010000001">
    <property type="protein sequence ID" value="KAK0423774.1"/>
    <property type="molecule type" value="Genomic_DNA"/>
</dbReference>
<evidence type="ECO:0000313" key="3">
    <source>
        <dbReference type="Proteomes" id="UP001175271"/>
    </source>
</evidence>
<reference evidence="2" key="1">
    <citation type="submission" date="2023-06" db="EMBL/GenBank/DDBJ databases">
        <title>Genomic analysis of the entomopathogenic nematode Steinernema hermaphroditum.</title>
        <authorList>
            <person name="Schwarz E.M."/>
            <person name="Heppert J.K."/>
            <person name="Baniya A."/>
            <person name="Schwartz H.T."/>
            <person name="Tan C.-H."/>
            <person name="Antoshechkin I."/>
            <person name="Sternberg P.W."/>
            <person name="Goodrich-Blair H."/>
            <person name="Dillman A.R."/>
        </authorList>
    </citation>
    <scope>NUCLEOTIDE SEQUENCE</scope>
    <source>
        <strain evidence="2">PS9179</strain>
        <tissue evidence="2">Whole animal</tissue>
    </source>
</reference>
<evidence type="ECO:0000313" key="2">
    <source>
        <dbReference type="EMBL" id="KAK0423774.1"/>
    </source>
</evidence>
<keyword evidence="1" id="KW-0472">Membrane</keyword>
<keyword evidence="1" id="KW-0812">Transmembrane</keyword>
<gene>
    <name evidence="2" type="ORF">QR680_008323</name>
</gene>
<name>A0AA39IIK9_9BILA</name>
<comment type="caution">
    <text evidence="2">The sequence shown here is derived from an EMBL/GenBank/DDBJ whole genome shotgun (WGS) entry which is preliminary data.</text>
</comment>
<dbReference type="AlphaFoldDB" id="A0AA39IIK9"/>
<feature type="transmembrane region" description="Helical" evidence="1">
    <location>
        <begin position="153"/>
        <end position="176"/>
    </location>
</feature>
<feature type="transmembrane region" description="Helical" evidence="1">
    <location>
        <begin position="70"/>
        <end position="94"/>
    </location>
</feature>
<feature type="transmembrane region" description="Helical" evidence="1">
    <location>
        <begin position="114"/>
        <end position="141"/>
    </location>
</feature>
<organism evidence="2 3">
    <name type="scientific">Steinernema hermaphroditum</name>
    <dbReference type="NCBI Taxonomy" id="289476"/>
    <lineage>
        <taxon>Eukaryota</taxon>
        <taxon>Metazoa</taxon>
        <taxon>Ecdysozoa</taxon>
        <taxon>Nematoda</taxon>
        <taxon>Chromadorea</taxon>
        <taxon>Rhabditida</taxon>
        <taxon>Tylenchina</taxon>
        <taxon>Panagrolaimomorpha</taxon>
        <taxon>Strongyloidoidea</taxon>
        <taxon>Steinernematidae</taxon>
        <taxon>Steinernema</taxon>
    </lineage>
</organism>
<keyword evidence="1" id="KW-1133">Transmembrane helix</keyword>